<reference evidence="2" key="1">
    <citation type="submission" date="2018-01" db="EMBL/GenBank/DDBJ databases">
        <title>An insight into the sialome of Amazonian anophelines.</title>
        <authorList>
            <person name="Ribeiro J.M."/>
            <person name="Scarpassa V."/>
            <person name="Calvo E."/>
        </authorList>
    </citation>
    <scope>NUCLEOTIDE SEQUENCE</scope>
    <source>
        <tissue evidence="2">Salivary glands</tissue>
    </source>
</reference>
<evidence type="ECO:0000313" key="2">
    <source>
        <dbReference type="EMBL" id="MBW29453.1"/>
    </source>
</evidence>
<feature type="signal peptide" evidence="1">
    <location>
        <begin position="1"/>
        <end position="20"/>
    </location>
</feature>
<evidence type="ECO:0000256" key="1">
    <source>
        <dbReference type="SAM" id="SignalP"/>
    </source>
</evidence>
<organism evidence="2">
    <name type="scientific">Anopheles braziliensis</name>
    <dbReference type="NCBI Taxonomy" id="58242"/>
    <lineage>
        <taxon>Eukaryota</taxon>
        <taxon>Metazoa</taxon>
        <taxon>Ecdysozoa</taxon>
        <taxon>Arthropoda</taxon>
        <taxon>Hexapoda</taxon>
        <taxon>Insecta</taxon>
        <taxon>Pterygota</taxon>
        <taxon>Neoptera</taxon>
        <taxon>Endopterygota</taxon>
        <taxon>Diptera</taxon>
        <taxon>Nematocera</taxon>
        <taxon>Culicoidea</taxon>
        <taxon>Culicidae</taxon>
        <taxon>Anophelinae</taxon>
        <taxon>Anopheles</taxon>
    </lineage>
</organism>
<dbReference type="AlphaFoldDB" id="A0A2M3ZLS4"/>
<name>A0A2M3ZLS4_9DIPT</name>
<evidence type="ECO:0008006" key="3">
    <source>
        <dbReference type="Google" id="ProtNLM"/>
    </source>
</evidence>
<dbReference type="EMBL" id="GGFM01008702">
    <property type="protein sequence ID" value="MBW29453.1"/>
    <property type="molecule type" value="Transcribed_RNA"/>
</dbReference>
<sequence>MVGRLGVLAIFWNFWPTSTGFYYYCCCCSDEVERVGNFRWQSTYIIVFITVRLLFRRTWPPDSTADDFVCRFS</sequence>
<protein>
    <recommendedName>
        <fullName evidence="3">Secreted peptide</fullName>
    </recommendedName>
</protein>
<feature type="chain" id="PRO_5014688700" description="Secreted peptide" evidence="1">
    <location>
        <begin position="21"/>
        <end position="73"/>
    </location>
</feature>
<keyword evidence="1" id="KW-0732">Signal</keyword>
<proteinExistence type="predicted"/>
<accession>A0A2M3ZLS4</accession>